<dbReference type="RefSeq" id="XP_062660306.1">
    <property type="nucleotide sequence ID" value="XM_062803398.1"/>
</dbReference>
<feature type="region of interest" description="Disordered" evidence="2">
    <location>
        <begin position="1"/>
        <end position="125"/>
    </location>
</feature>
<feature type="coiled-coil region" evidence="1">
    <location>
        <begin position="182"/>
        <end position="243"/>
    </location>
</feature>
<dbReference type="AlphaFoldDB" id="A0AAE0LTC4"/>
<feature type="compositionally biased region" description="Low complexity" evidence="2">
    <location>
        <begin position="88"/>
        <end position="102"/>
    </location>
</feature>
<evidence type="ECO:0000256" key="1">
    <source>
        <dbReference type="SAM" id="Coils"/>
    </source>
</evidence>
<keyword evidence="1" id="KW-0175">Coiled coil</keyword>
<dbReference type="Proteomes" id="UP001278766">
    <property type="component" value="Unassembled WGS sequence"/>
</dbReference>
<keyword evidence="4" id="KW-1185">Reference proteome</keyword>
<name>A0AAE0LTC4_9PEZI</name>
<dbReference type="EMBL" id="JAUEPN010000003">
    <property type="protein sequence ID" value="KAK3296792.1"/>
    <property type="molecule type" value="Genomic_DNA"/>
</dbReference>
<accession>A0AAE0LTC4</accession>
<evidence type="ECO:0000313" key="3">
    <source>
        <dbReference type="EMBL" id="KAK3296792.1"/>
    </source>
</evidence>
<comment type="caution">
    <text evidence="3">The sequence shown here is derived from an EMBL/GenBank/DDBJ whole genome shotgun (WGS) entry which is preliminary data.</text>
</comment>
<evidence type="ECO:0000313" key="4">
    <source>
        <dbReference type="Proteomes" id="UP001278766"/>
    </source>
</evidence>
<organism evidence="3 4">
    <name type="scientific">Chaetomium fimeti</name>
    <dbReference type="NCBI Taxonomy" id="1854472"/>
    <lineage>
        <taxon>Eukaryota</taxon>
        <taxon>Fungi</taxon>
        <taxon>Dikarya</taxon>
        <taxon>Ascomycota</taxon>
        <taxon>Pezizomycotina</taxon>
        <taxon>Sordariomycetes</taxon>
        <taxon>Sordariomycetidae</taxon>
        <taxon>Sordariales</taxon>
        <taxon>Chaetomiaceae</taxon>
        <taxon>Chaetomium</taxon>
    </lineage>
</organism>
<protein>
    <submittedName>
        <fullName evidence="3">Uncharacterized protein</fullName>
    </submittedName>
</protein>
<proteinExistence type="predicted"/>
<dbReference type="GeneID" id="87840346"/>
<reference evidence="3" key="2">
    <citation type="submission" date="2023-06" db="EMBL/GenBank/DDBJ databases">
        <authorList>
            <consortium name="Lawrence Berkeley National Laboratory"/>
            <person name="Haridas S."/>
            <person name="Hensen N."/>
            <person name="Bonometti L."/>
            <person name="Westerberg I."/>
            <person name="Brannstrom I.O."/>
            <person name="Guillou S."/>
            <person name="Cros-Aarteil S."/>
            <person name="Calhoun S."/>
            <person name="Kuo A."/>
            <person name="Mondo S."/>
            <person name="Pangilinan J."/>
            <person name="Riley R."/>
            <person name="Labutti K."/>
            <person name="Andreopoulos B."/>
            <person name="Lipzen A."/>
            <person name="Chen C."/>
            <person name="Yanf M."/>
            <person name="Daum C."/>
            <person name="Ng V."/>
            <person name="Clum A."/>
            <person name="Steindorff A."/>
            <person name="Ohm R."/>
            <person name="Martin F."/>
            <person name="Silar P."/>
            <person name="Natvig D."/>
            <person name="Lalanne C."/>
            <person name="Gautier V."/>
            <person name="Ament-Velasquez S.L."/>
            <person name="Kruys A."/>
            <person name="Hutchinson M.I."/>
            <person name="Powell A.J."/>
            <person name="Barry K."/>
            <person name="Miller A.N."/>
            <person name="Grigoriev I.V."/>
            <person name="Debuchy R."/>
            <person name="Gladieux P."/>
            <person name="Thoren M.H."/>
            <person name="Johannesson H."/>
        </authorList>
    </citation>
    <scope>NUCLEOTIDE SEQUENCE</scope>
    <source>
        <strain evidence="3">CBS 168.71</strain>
    </source>
</reference>
<feature type="compositionally biased region" description="Polar residues" evidence="2">
    <location>
        <begin position="49"/>
        <end position="87"/>
    </location>
</feature>
<evidence type="ECO:0000256" key="2">
    <source>
        <dbReference type="SAM" id="MobiDB-lite"/>
    </source>
</evidence>
<feature type="region of interest" description="Disordered" evidence="2">
    <location>
        <begin position="262"/>
        <end position="286"/>
    </location>
</feature>
<gene>
    <name evidence="3" type="ORF">B0H64DRAFT_390334</name>
</gene>
<reference evidence="3" key="1">
    <citation type="journal article" date="2023" name="Mol. Phylogenet. Evol.">
        <title>Genome-scale phylogeny and comparative genomics of the fungal order Sordariales.</title>
        <authorList>
            <person name="Hensen N."/>
            <person name="Bonometti L."/>
            <person name="Westerberg I."/>
            <person name="Brannstrom I.O."/>
            <person name="Guillou S."/>
            <person name="Cros-Aarteil S."/>
            <person name="Calhoun S."/>
            <person name="Haridas S."/>
            <person name="Kuo A."/>
            <person name="Mondo S."/>
            <person name="Pangilinan J."/>
            <person name="Riley R."/>
            <person name="LaButti K."/>
            <person name="Andreopoulos B."/>
            <person name="Lipzen A."/>
            <person name="Chen C."/>
            <person name="Yan M."/>
            <person name="Daum C."/>
            <person name="Ng V."/>
            <person name="Clum A."/>
            <person name="Steindorff A."/>
            <person name="Ohm R.A."/>
            <person name="Martin F."/>
            <person name="Silar P."/>
            <person name="Natvig D.O."/>
            <person name="Lalanne C."/>
            <person name="Gautier V."/>
            <person name="Ament-Velasquez S.L."/>
            <person name="Kruys A."/>
            <person name="Hutchinson M.I."/>
            <person name="Powell A.J."/>
            <person name="Barry K."/>
            <person name="Miller A.N."/>
            <person name="Grigoriev I.V."/>
            <person name="Debuchy R."/>
            <person name="Gladieux P."/>
            <person name="Hiltunen Thoren M."/>
            <person name="Johannesson H."/>
        </authorList>
    </citation>
    <scope>NUCLEOTIDE SEQUENCE</scope>
    <source>
        <strain evidence="3">CBS 168.71</strain>
    </source>
</reference>
<sequence length="286" mass="32601">MFAAMPQTPPSISFGRPGQGQFHTHRPAFPSPLSSSPVRASSLSPPPFSHQQQTISQPLSPCNSNSLNARLRQTQSSPTQGAQSFYPSPTNNENHNANSSNSKFRFASRNPRPNPVLKRREDAQEGRRRLFFQNVRQRQEDKRWEMRGGEDELLKLEWLRLTRERNQIKAAEGAQYLGMVDADLLAQEEEEMRMQAQQQQQQQQPPRGYVDRDADAFMADTIAQQEEAELEALVSDMEEKRASAHFSDDEDYDGLFMDLIQQQQQQQRQENGAGLGMGYSQDVEMT</sequence>
<feature type="compositionally biased region" description="Low complexity" evidence="2">
    <location>
        <begin position="31"/>
        <end position="43"/>
    </location>
</feature>